<feature type="transmembrane region" description="Helical" evidence="2">
    <location>
        <begin position="137"/>
        <end position="157"/>
    </location>
</feature>
<dbReference type="KEGG" id="bbes:BESB_011010"/>
<feature type="compositionally biased region" description="Low complexity" evidence="1">
    <location>
        <begin position="56"/>
        <end position="66"/>
    </location>
</feature>
<keyword evidence="2" id="KW-0472">Membrane</keyword>
<proteinExistence type="predicted"/>
<dbReference type="AlphaFoldDB" id="A0A2A9MLB4"/>
<feature type="transmembrane region" description="Helical" evidence="2">
    <location>
        <begin position="405"/>
        <end position="426"/>
    </location>
</feature>
<protein>
    <recommendedName>
        <fullName evidence="5">Transmembrane protein</fullName>
    </recommendedName>
</protein>
<dbReference type="OrthoDB" id="333404at2759"/>
<organism evidence="3 4">
    <name type="scientific">Besnoitia besnoiti</name>
    <name type="common">Apicomplexan protozoan</name>
    <dbReference type="NCBI Taxonomy" id="94643"/>
    <lineage>
        <taxon>Eukaryota</taxon>
        <taxon>Sar</taxon>
        <taxon>Alveolata</taxon>
        <taxon>Apicomplexa</taxon>
        <taxon>Conoidasida</taxon>
        <taxon>Coccidia</taxon>
        <taxon>Eucoccidiorida</taxon>
        <taxon>Eimeriorina</taxon>
        <taxon>Sarcocystidae</taxon>
        <taxon>Besnoitia</taxon>
    </lineage>
</organism>
<dbReference type="EMBL" id="NWUJ01000001">
    <property type="protein sequence ID" value="PFH38759.1"/>
    <property type="molecule type" value="Genomic_DNA"/>
</dbReference>
<comment type="caution">
    <text evidence="3">The sequence shown here is derived from an EMBL/GenBank/DDBJ whole genome shotgun (WGS) entry which is preliminary data.</text>
</comment>
<dbReference type="Proteomes" id="UP000224006">
    <property type="component" value="Chromosome I"/>
</dbReference>
<dbReference type="VEuPathDB" id="ToxoDB:BESB_011010"/>
<keyword evidence="2" id="KW-1133">Transmembrane helix</keyword>
<evidence type="ECO:0000313" key="3">
    <source>
        <dbReference type="EMBL" id="PFH38759.1"/>
    </source>
</evidence>
<keyword evidence="2" id="KW-0812">Transmembrane</keyword>
<feature type="transmembrane region" description="Helical" evidence="2">
    <location>
        <begin position="163"/>
        <end position="187"/>
    </location>
</feature>
<evidence type="ECO:0000256" key="1">
    <source>
        <dbReference type="SAM" id="MobiDB-lite"/>
    </source>
</evidence>
<keyword evidence="4" id="KW-1185">Reference proteome</keyword>
<evidence type="ECO:0008006" key="5">
    <source>
        <dbReference type="Google" id="ProtNLM"/>
    </source>
</evidence>
<feature type="transmembrane region" description="Helical" evidence="2">
    <location>
        <begin position="194"/>
        <end position="219"/>
    </location>
</feature>
<reference evidence="3 4" key="1">
    <citation type="submission" date="2017-09" db="EMBL/GenBank/DDBJ databases">
        <title>Genome sequencing of Besnoitia besnoiti strain Bb-Ger1.</title>
        <authorList>
            <person name="Schares G."/>
            <person name="Venepally P."/>
            <person name="Lorenzi H.A."/>
        </authorList>
    </citation>
    <scope>NUCLEOTIDE SEQUENCE [LARGE SCALE GENOMIC DNA]</scope>
    <source>
        <strain evidence="3 4">Bb-Ger1</strain>
    </source>
</reference>
<sequence length="462" mass="49474">MATPRAEEGAAVTAPLIEEDNKASGDSLDPGSGAIGSEPAPEKEGSQPNTDPAVGQASEEQNSAEAAPEEGEQKEADEATKEAEEATKEAEDTPPAKEESKNAEMDEVTKKLVVDRVAAEERVKHAKAEVDSKIKKAAIMAIGVMLLFVALGMALMFCFSPLYGFLAFCFIVGGLVTGVIGLIFVCCRTRAGTLFYLFLVLLLLVLLVAVWAFYAFMFYKATLVAIAAGKDEVNSWVEDQTNSVIPEGLGGSFPSLKPGELGSLVGGLTGDLLPPEGDKLDDDIFDLGVAAEKLEACKEGIEDDGTKYLDSVTSVFLALSSYGQMCSYSHRNILQFKKWQYGCRDVCEFRMLNVGHKLTMDNAEDRAVIKAWNDKLATLPINQKFACAVDALSTSCAVENSSYEYILLGVIGLFLLAGCCGCVCCIPSSMKATTAYSKALKKYNAALRESAEAAKREAEAMP</sequence>
<gene>
    <name evidence="3" type="ORF">BESB_011010</name>
</gene>
<dbReference type="STRING" id="94643.A0A2A9MLB4"/>
<dbReference type="GeneID" id="40306163"/>
<feature type="region of interest" description="Disordered" evidence="1">
    <location>
        <begin position="1"/>
        <end position="105"/>
    </location>
</feature>
<name>A0A2A9MLB4_BESBE</name>
<evidence type="ECO:0000313" key="4">
    <source>
        <dbReference type="Proteomes" id="UP000224006"/>
    </source>
</evidence>
<evidence type="ECO:0000256" key="2">
    <source>
        <dbReference type="SAM" id="Phobius"/>
    </source>
</evidence>
<accession>A0A2A9MLB4</accession>
<feature type="compositionally biased region" description="Basic and acidic residues" evidence="1">
    <location>
        <begin position="71"/>
        <end position="105"/>
    </location>
</feature>
<dbReference type="RefSeq" id="XP_029222768.1">
    <property type="nucleotide sequence ID" value="XM_029359855.1"/>
</dbReference>